<feature type="compositionally biased region" description="Polar residues" evidence="2">
    <location>
        <begin position="427"/>
        <end position="436"/>
    </location>
</feature>
<dbReference type="AlphaFoldDB" id="A0AAW1T4M4"/>
<sequence length="557" mass="60275">MAKEKKPTKEEKAAADALAKKETEKLAGANEAAGSEAKFEPAGAEDTARAAASQLADEEEDDLQDTEPDLDLDEPPLPSRLLSAASRKGLPTAKSALARGPSRIGARSAAAGPLGAPPDIIKELENQRARQAEQLQEEAQARQQLEDMLLRIERHYKAEQAARKKAEELLKASELREKQARAALEAGAADRSATEADKAALAKERQELEQMQGDIISELRTVRMELQRAQQSLNGSDEQAGIAQRLDAAATEAHYQSRLVSLAAELQRTTKELADRNTEVGDELERWRNHNSSTLKAVTDAKTELKERRAGLDASSQKIDQLMQAAQVYKERGRAGLASLPPAYDALPPLDGSRPYAGMQHGGSSLSHGHAGRGAHPHASFTPLHSQLTMRQQKPGTPDFLQPARSMSPWSLQAAPSMGGGAYPGPQQYSGHQSSRYPPLQQPQHRPQPQPHHHQAGSHTGRDPMGDGPYFGSSSYGSIGSHAEQQGHSLARMPSHAPSGYGGQDRMGHYNDPMSPLGRKQSMGPNAFGTSKIARQTSRFADSAKAQNMISHQARWN</sequence>
<organism evidence="3 4">
    <name type="scientific">Apatococcus fuscideae</name>
    <dbReference type="NCBI Taxonomy" id="2026836"/>
    <lineage>
        <taxon>Eukaryota</taxon>
        <taxon>Viridiplantae</taxon>
        <taxon>Chlorophyta</taxon>
        <taxon>core chlorophytes</taxon>
        <taxon>Trebouxiophyceae</taxon>
        <taxon>Chlorellales</taxon>
        <taxon>Chlorellaceae</taxon>
        <taxon>Apatococcus</taxon>
    </lineage>
</organism>
<feature type="compositionally biased region" description="Low complexity" evidence="2">
    <location>
        <begin position="438"/>
        <end position="447"/>
    </location>
</feature>
<name>A0AAW1T4M4_9CHLO</name>
<evidence type="ECO:0000256" key="1">
    <source>
        <dbReference type="SAM" id="Coils"/>
    </source>
</evidence>
<feature type="region of interest" description="Disordered" evidence="2">
    <location>
        <begin position="411"/>
        <end position="557"/>
    </location>
</feature>
<proteinExistence type="predicted"/>
<feature type="compositionally biased region" description="Polar residues" evidence="2">
    <location>
        <begin position="533"/>
        <end position="557"/>
    </location>
</feature>
<gene>
    <name evidence="3" type="ORF">WJX84_009403</name>
</gene>
<accession>A0AAW1T4M4</accession>
<keyword evidence="4" id="KW-1185">Reference proteome</keyword>
<evidence type="ECO:0000313" key="4">
    <source>
        <dbReference type="Proteomes" id="UP001485043"/>
    </source>
</evidence>
<feature type="coiled-coil region" evidence="1">
    <location>
        <begin position="121"/>
        <end position="211"/>
    </location>
</feature>
<evidence type="ECO:0000256" key="2">
    <source>
        <dbReference type="SAM" id="MobiDB-lite"/>
    </source>
</evidence>
<dbReference type="Proteomes" id="UP001485043">
    <property type="component" value="Unassembled WGS sequence"/>
</dbReference>
<feature type="compositionally biased region" description="Basic and acidic residues" evidence="2">
    <location>
        <begin position="1"/>
        <end position="25"/>
    </location>
</feature>
<feature type="compositionally biased region" description="Acidic residues" evidence="2">
    <location>
        <begin position="56"/>
        <end position="74"/>
    </location>
</feature>
<reference evidence="3 4" key="1">
    <citation type="journal article" date="2024" name="Nat. Commun.">
        <title>Phylogenomics reveals the evolutionary origins of lichenization in chlorophyte algae.</title>
        <authorList>
            <person name="Puginier C."/>
            <person name="Libourel C."/>
            <person name="Otte J."/>
            <person name="Skaloud P."/>
            <person name="Haon M."/>
            <person name="Grisel S."/>
            <person name="Petersen M."/>
            <person name="Berrin J.G."/>
            <person name="Delaux P.M."/>
            <person name="Dal Grande F."/>
            <person name="Keller J."/>
        </authorList>
    </citation>
    <scope>NUCLEOTIDE SEQUENCE [LARGE SCALE GENOMIC DNA]</scope>
    <source>
        <strain evidence="3 4">SAG 2523</strain>
    </source>
</reference>
<feature type="region of interest" description="Disordered" evidence="2">
    <location>
        <begin position="349"/>
        <end position="381"/>
    </location>
</feature>
<comment type="caution">
    <text evidence="3">The sequence shown here is derived from an EMBL/GenBank/DDBJ whole genome shotgun (WGS) entry which is preliminary data.</text>
</comment>
<feature type="compositionally biased region" description="Low complexity" evidence="2">
    <location>
        <begin position="466"/>
        <end position="481"/>
    </location>
</feature>
<keyword evidence="1" id="KW-0175">Coiled coil</keyword>
<protein>
    <submittedName>
        <fullName evidence="3">Uncharacterized protein</fullName>
    </submittedName>
</protein>
<dbReference type="EMBL" id="JALJOV010000411">
    <property type="protein sequence ID" value="KAK9863946.1"/>
    <property type="molecule type" value="Genomic_DNA"/>
</dbReference>
<feature type="region of interest" description="Disordered" evidence="2">
    <location>
        <begin position="1"/>
        <end position="119"/>
    </location>
</feature>
<evidence type="ECO:0000313" key="3">
    <source>
        <dbReference type="EMBL" id="KAK9863946.1"/>
    </source>
</evidence>